<name>A0A2P2K7A3_RHIMU</name>
<evidence type="ECO:0000256" key="1">
    <source>
        <dbReference type="SAM" id="Phobius"/>
    </source>
</evidence>
<feature type="transmembrane region" description="Helical" evidence="1">
    <location>
        <begin position="43"/>
        <end position="61"/>
    </location>
</feature>
<reference evidence="2" key="1">
    <citation type="submission" date="2018-02" db="EMBL/GenBank/DDBJ databases">
        <title>Rhizophora mucronata_Transcriptome.</title>
        <authorList>
            <person name="Meera S.P."/>
            <person name="Sreeshan A."/>
            <person name="Augustine A."/>
        </authorList>
    </citation>
    <scope>NUCLEOTIDE SEQUENCE</scope>
    <source>
        <tissue evidence="2">Leaf</tissue>
    </source>
</reference>
<keyword evidence="1" id="KW-0812">Transmembrane</keyword>
<keyword evidence="1" id="KW-0472">Membrane</keyword>
<sequence>MYFKPFPVFFLPFYFSPTVVLLPRERKRNQSIFSRLRVGYVKSFYLCTLYCLAFFNCFVGGFGLKKFLKFCLSIIYTKLLYWVLRKSEIVLLVIVGL</sequence>
<organism evidence="2">
    <name type="scientific">Rhizophora mucronata</name>
    <name type="common">Asiatic mangrove</name>
    <dbReference type="NCBI Taxonomy" id="61149"/>
    <lineage>
        <taxon>Eukaryota</taxon>
        <taxon>Viridiplantae</taxon>
        <taxon>Streptophyta</taxon>
        <taxon>Embryophyta</taxon>
        <taxon>Tracheophyta</taxon>
        <taxon>Spermatophyta</taxon>
        <taxon>Magnoliopsida</taxon>
        <taxon>eudicotyledons</taxon>
        <taxon>Gunneridae</taxon>
        <taxon>Pentapetalae</taxon>
        <taxon>rosids</taxon>
        <taxon>fabids</taxon>
        <taxon>Malpighiales</taxon>
        <taxon>Rhizophoraceae</taxon>
        <taxon>Rhizophora</taxon>
    </lineage>
</organism>
<evidence type="ECO:0000313" key="2">
    <source>
        <dbReference type="EMBL" id="MBX01605.1"/>
    </source>
</evidence>
<feature type="transmembrane region" description="Helical" evidence="1">
    <location>
        <begin position="6"/>
        <end position="22"/>
    </location>
</feature>
<dbReference type="EMBL" id="GGEC01021121">
    <property type="protein sequence ID" value="MBX01605.1"/>
    <property type="molecule type" value="Transcribed_RNA"/>
</dbReference>
<keyword evidence="1" id="KW-1133">Transmembrane helix</keyword>
<accession>A0A2P2K7A3</accession>
<protein>
    <submittedName>
        <fullName evidence="2">Uncharacterized protein MANES_16G007000</fullName>
    </submittedName>
</protein>
<dbReference type="AlphaFoldDB" id="A0A2P2K7A3"/>
<proteinExistence type="predicted"/>